<protein>
    <submittedName>
        <fullName evidence="1">Uncharacterized protein</fullName>
    </submittedName>
</protein>
<proteinExistence type="predicted"/>
<gene>
    <name evidence="1" type="ORF">MRB53_010496</name>
</gene>
<name>A0ACC2LS31_PERAE</name>
<comment type="caution">
    <text evidence="1">The sequence shown here is derived from an EMBL/GenBank/DDBJ whole genome shotgun (WGS) entry which is preliminary data.</text>
</comment>
<organism evidence="1 2">
    <name type="scientific">Persea americana</name>
    <name type="common">Avocado</name>
    <dbReference type="NCBI Taxonomy" id="3435"/>
    <lineage>
        <taxon>Eukaryota</taxon>
        <taxon>Viridiplantae</taxon>
        <taxon>Streptophyta</taxon>
        <taxon>Embryophyta</taxon>
        <taxon>Tracheophyta</taxon>
        <taxon>Spermatophyta</taxon>
        <taxon>Magnoliopsida</taxon>
        <taxon>Magnoliidae</taxon>
        <taxon>Laurales</taxon>
        <taxon>Lauraceae</taxon>
        <taxon>Persea</taxon>
    </lineage>
</organism>
<reference evidence="1 2" key="1">
    <citation type="journal article" date="2022" name="Hortic Res">
        <title>A haplotype resolved chromosomal level avocado genome allows analysis of novel avocado genes.</title>
        <authorList>
            <person name="Nath O."/>
            <person name="Fletcher S.J."/>
            <person name="Hayward A."/>
            <person name="Shaw L.M."/>
            <person name="Masouleh A.K."/>
            <person name="Furtado A."/>
            <person name="Henry R.J."/>
            <person name="Mitter N."/>
        </authorList>
    </citation>
    <scope>NUCLEOTIDE SEQUENCE [LARGE SCALE GENOMIC DNA]</scope>
    <source>
        <strain evidence="2">cv. Hass</strain>
    </source>
</reference>
<evidence type="ECO:0000313" key="1">
    <source>
        <dbReference type="EMBL" id="KAJ8636229.1"/>
    </source>
</evidence>
<evidence type="ECO:0000313" key="2">
    <source>
        <dbReference type="Proteomes" id="UP001234297"/>
    </source>
</evidence>
<dbReference type="Proteomes" id="UP001234297">
    <property type="component" value="Chromosome 3"/>
</dbReference>
<sequence length="459" mass="50246">MNTVLSVSKLSEGMVVPCEVTPSGTLGLSLIDALPALRDKVRSLNVFRHGPNAATVIREALSKALVHYYPLAGRLVEAPLLQLACTAEGVWFVEASAQCNLEAIDYLDNEILEWRLQLLPQPPPEKDGFDPLVLMQVTQFTCGGFVMGLQFSHCVCDGMGAAQFLKAVGEFARGIQFPTIPPAWCREALPPPPLAHAAIPPPLPDVEDRHISLGHANIDISPDLIARLKLQFLELTGKPCSTFEALAAKVWRCRAQAITYNNFAAPATAADNNNNNKINGGDATLAFFSNARRLVDPPLPQGFYGNCVFPVAVSLPLAKLRCATQVEIVKLIQEAKAKLPAQVTQWMAMTKRNDHDHYDDDDDDTDDGYVDPFAPLPLLCDKLFVAEWGRLGFGDVDYGWGPPIHMAPVNYSSTIPVCIMGSPPSPRKGVRLMTWCVEDSHLSTFRKLLMDQPLKELAV</sequence>
<keyword evidence="2" id="KW-1185">Reference proteome</keyword>
<dbReference type="EMBL" id="CM056811">
    <property type="protein sequence ID" value="KAJ8636229.1"/>
    <property type="molecule type" value="Genomic_DNA"/>
</dbReference>
<accession>A0ACC2LS31</accession>